<organism evidence="9 10">
    <name type="scientific">Oopsacas minuta</name>
    <dbReference type="NCBI Taxonomy" id="111878"/>
    <lineage>
        <taxon>Eukaryota</taxon>
        <taxon>Metazoa</taxon>
        <taxon>Porifera</taxon>
        <taxon>Hexactinellida</taxon>
        <taxon>Hexasterophora</taxon>
        <taxon>Lyssacinosida</taxon>
        <taxon>Leucopsacidae</taxon>
        <taxon>Oopsacas</taxon>
    </lineage>
</organism>
<proteinExistence type="inferred from homology"/>
<comment type="caution">
    <text evidence="9">The sequence shown here is derived from an EMBL/GenBank/DDBJ whole genome shotgun (WGS) entry which is preliminary data.</text>
</comment>
<dbReference type="InterPro" id="IPR002398">
    <property type="entry name" value="Pept_C14"/>
</dbReference>
<dbReference type="InterPro" id="IPR011600">
    <property type="entry name" value="Pept_C14_caspase"/>
</dbReference>
<dbReference type="PRINTS" id="PR00376">
    <property type="entry name" value="IL1BCENZYME"/>
</dbReference>
<feature type="compositionally biased region" description="Polar residues" evidence="6">
    <location>
        <begin position="10"/>
        <end position="22"/>
    </location>
</feature>
<dbReference type="PANTHER" id="PTHR47901:SF8">
    <property type="entry name" value="CASPASE-3"/>
    <property type="match status" value="1"/>
</dbReference>
<comment type="similarity">
    <text evidence="1 5">Belongs to the peptidase C14A family.</text>
</comment>
<feature type="region of interest" description="Disordered" evidence="6">
    <location>
        <begin position="1"/>
        <end position="46"/>
    </location>
</feature>
<evidence type="ECO:0000259" key="7">
    <source>
        <dbReference type="PROSITE" id="PS50207"/>
    </source>
</evidence>
<reference evidence="9 10" key="1">
    <citation type="journal article" date="2023" name="BMC Biol.">
        <title>The compact genome of the sponge Oopsacas minuta (Hexactinellida) is lacking key metazoan core genes.</title>
        <authorList>
            <person name="Santini S."/>
            <person name="Schenkelaars Q."/>
            <person name="Jourda C."/>
            <person name="Duchesne M."/>
            <person name="Belahbib H."/>
            <person name="Rocher C."/>
            <person name="Selva M."/>
            <person name="Riesgo A."/>
            <person name="Vervoort M."/>
            <person name="Leys S.P."/>
            <person name="Kodjabachian L."/>
            <person name="Le Bivic A."/>
            <person name="Borchiellini C."/>
            <person name="Claverie J.M."/>
            <person name="Renard E."/>
        </authorList>
    </citation>
    <scope>NUCLEOTIDE SEQUENCE [LARGE SCALE GENOMIC DNA]</scope>
    <source>
        <strain evidence="9">SPO-2</strain>
    </source>
</reference>
<sequence>MNIEDGHSLQEISSDANLTADQSADEKTDGASAKITPQLSPPGNYPIRKLGDRGLGIVICNVNFVSPFRRRNAASADIDNMSRLFHKMGLRVETYSNLSGPEMKHSIAKYSDRDLSCYDCLFLAVSTHGDRGTLIGTDGVPVSIESSVLSPFNGARCPSLCGKPKVFFLQACRGGEKDFCLKLPENETDGNGAGEQAIRLIERIRDLFSGASQAEAVLVPTELDFFIAYSTVPGYVSWRNTEKGSWFMYALFECYMAYGNEVHLAELMTYVTDYVATYFSDTDKETKRIAKQVVCYESRLSKFLKVAADRPE</sequence>
<keyword evidence="2" id="KW-0645">Protease</keyword>
<evidence type="ECO:0000313" key="10">
    <source>
        <dbReference type="Proteomes" id="UP001165289"/>
    </source>
</evidence>
<dbReference type="InterPro" id="IPR002138">
    <property type="entry name" value="Pept_C14_p10"/>
</dbReference>
<protein>
    <submittedName>
        <fullName evidence="9">Caspase-1</fullName>
    </submittedName>
</protein>
<evidence type="ECO:0000313" key="9">
    <source>
        <dbReference type="EMBL" id="KAI6656675.1"/>
    </source>
</evidence>
<dbReference type="EMBL" id="JAKMXF010000133">
    <property type="protein sequence ID" value="KAI6656675.1"/>
    <property type="molecule type" value="Genomic_DNA"/>
</dbReference>
<dbReference type="InterPro" id="IPR015917">
    <property type="entry name" value="Pept_C14A"/>
</dbReference>
<keyword evidence="3" id="KW-0053">Apoptosis</keyword>
<accession>A0AAV7K6Z3</accession>
<dbReference type="PROSITE" id="PS50207">
    <property type="entry name" value="CASPASE_P10"/>
    <property type="match status" value="1"/>
</dbReference>
<dbReference type="PROSITE" id="PS01122">
    <property type="entry name" value="CASPASE_CYS"/>
    <property type="match status" value="1"/>
</dbReference>
<evidence type="ECO:0000256" key="1">
    <source>
        <dbReference type="ARBA" id="ARBA00010134"/>
    </source>
</evidence>
<evidence type="ECO:0000256" key="5">
    <source>
        <dbReference type="RuleBase" id="RU003971"/>
    </source>
</evidence>
<feature type="domain" description="Caspase family p20" evidence="8">
    <location>
        <begin position="52"/>
        <end position="176"/>
    </location>
</feature>
<dbReference type="Gene3D" id="3.40.50.1460">
    <property type="match status" value="1"/>
</dbReference>
<dbReference type="InterPro" id="IPR029030">
    <property type="entry name" value="Caspase-like_dom_sf"/>
</dbReference>
<dbReference type="InterPro" id="IPR001309">
    <property type="entry name" value="Pept_C14_p20"/>
</dbReference>
<dbReference type="GO" id="GO:0006915">
    <property type="term" value="P:apoptotic process"/>
    <property type="evidence" value="ECO:0007669"/>
    <property type="project" value="UniProtKB-KW"/>
</dbReference>
<dbReference type="CDD" id="cd00032">
    <property type="entry name" value="CASc"/>
    <property type="match status" value="1"/>
</dbReference>
<evidence type="ECO:0000256" key="4">
    <source>
        <dbReference type="ARBA" id="ARBA00022801"/>
    </source>
</evidence>
<dbReference type="PROSITE" id="PS50208">
    <property type="entry name" value="CASPASE_P20"/>
    <property type="match status" value="1"/>
</dbReference>
<dbReference type="SMART" id="SM00115">
    <property type="entry name" value="CASc"/>
    <property type="match status" value="1"/>
</dbReference>
<keyword evidence="4" id="KW-0378">Hydrolase</keyword>
<dbReference type="PANTHER" id="PTHR47901">
    <property type="entry name" value="CASPASE RECRUITMENT DOMAIN-CONTAINING PROTEIN 18"/>
    <property type="match status" value="1"/>
</dbReference>
<name>A0AAV7K6Z3_9METZ</name>
<dbReference type="GO" id="GO:0004197">
    <property type="term" value="F:cysteine-type endopeptidase activity"/>
    <property type="evidence" value="ECO:0007669"/>
    <property type="project" value="InterPro"/>
</dbReference>
<feature type="domain" description="Caspase family p10" evidence="7">
    <location>
        <begin position="219"/>
        <end position="308"/>
    </location>
</feature>
<dbReference type="InterPro" id="IPR033139">
    <property type="entry name" value="Caspase_cys_AS"/>
</dbReference>
<dbReference type="Pfam" id="PF00656">
    <property type="entry name" value="Peptidase_C14"/>
    <property type="match status" value="1"/>
</dbReference>
<evidence type="ECO:0000256" key="3">
    <source>
        <dbReference type="ARBA" id="ARBA00022703"/>
    </source>
</evidence>
<dbReference type="GO" id="GO:0006508">
    <property type="term" value="P:proteolysis"/>
    <property type="evidence" value="ECO:0007669"/>
    <property type="project" value="UniProtKB-KW"/>
</dbReference>
<evidence type="ECO:0000256" key="6">
    <source>
        <dbReference type="SAM" id="MobiDB-lite"/>
    </source>
</evidence>
<dbReference type="Proteomes" id="UP001165289">
    <property type="component" value="Unassembled WGS sequence"/>
</dbReference>
<dbReference type="SUPFAM" id="SSF52129">
    <property type="entry name" value="Caspase-like"/>
    <property type="match status" value="1"/>
</dbReference>
<keyword evidence="10" id="KW-1185">Reference proteome</keyword>
<dbReference type="AlphaFoldDB" id="A0AAV7K6Z3"/>
<evidence type="ECO:0000256" key="2">
    <source>
        <dbReference type="ARBA" id="ARBA00022670"/>
    </source>
</evidence>
<evidence type="ECO:0000259" key="8">
    <source>
        <dbReference type="PROSITE" id="PS50208"/>
    </source>
</evidence>
<gene>
    <name evidence="9" type="ORF">LOD99_15981</name>
</gene>